<dbReference type="GO" id="GO:0007611">
    <property type="term" value="P:learning or memory"/>
    <property type="evidence" value="ECO:0007669"/>
    <property type="project" value="UniProtKB-ARBA"/>
</dbReference>
<keyword evidence="6" id="KW-0114">cAMP</keyword>
<evidence type="ECO:0000313" key="9">
    <source>
        <dbReference type="Proteomes" id="UP000728032"/>
    </source>
</evidence>
<dbReference type="CDD" id="cd00038">
    <property type="entry name" value="CAP_ED"/>
    <property type="match status" value="1"/>
</dbReference>
<sequence length="124" mass="13765">SLDIYERLTVADALTPVQFNDGDIIVKQGEAGDDFYVIEEGTAIVFQRRSADEPQVEVGRLGQSDYFGEIALLLDRPRAATVVAKGPLKCVKLDRARFERLLGPCADILKRNLEHYNSLISLSV</sequence>
<dbReference type="InterPro" id="IPR014710">
    <property type="entry name" value="RmlC-like_jellyroll"/>
</dbReference>
<evidence type="ECO:0000256" key="4">
    <source>
        <dbReference type="ARBA" id="ARBA00022737"/>
    </source>
</evidence>
<accession>A0A7R9LXJ5</accession>
<evidence type="ECO:0000256" key="3">
    <source>
        <dbReference type="ARBA" id="ARBA00022566"/>
    </source>
</evidence>
<keyword evidence="9" id="KW-1185">Reference proteome</keyword>
<dbReference type="SMART" id="SM00100">
    <property type="entry name" value="cNMP"/>
    <property type="match status" value="1"/>
</dbReference>
<dbReference type="FunFam" id="2.60.120.10:FF:000006">
    <property type="entry name" value="cAMP-dependent protein kinase type I-alpha regulatory subunit"/>
    <property type="match status" value="1"/>
</dbReference>
<dbReference type="SUPFAM" id="SSF51206">
    <property type="entry name" value="cAMP-binding domain-like"/>
    <property type="match status" value="1"/>
</dbReference>
<dbReference type="InterPro" id="IPR018490">
    <property type="entry name" value="cNMP-bd_dom_sf"/>
</dbReference>
<dbReference type="Pfam" id="PF00027">
    <property type="entry name" value="cNMP_binding"/>
    <property type="match status" value="1"/>
</dbReference>
<dbReference type="PANTHER" id="PTHR11635">
    <property type="entry name" value="CAMP-DEPENDENT PROTEIN KINASE REGULATORY CHAIN"/>
    <property type="match status" value="1"/>
</dbReference>
<dbReference type="PROSITE" id="PS50042">
    <property type="entry name" value="CNMP_BINDING_3"/>
    <property type="match status" value="1"/>
</dbReference>
<dbReference type="AlphaFoldDB" id="A0A7R9LXJ5"/>
<keyword evidence="2" id="KW-0597">Phosphoprotein</keyword>
<dbReference type="InterPro" id="IPR018488">
    <property type="entry name" value="cNMP-bd_CS"/>
</dbReference>
<feature type="non-terminal residue" evidence="8">
    <location>
        <position position="1"/>
    </location>
</feature>
<dbReference type="GO" id="GO:0005829">
    <property type="term" value="C:cytosol"/>
    <property type="evidence" value="ECO:0007669"/>
    <property type="project" value="TreeGrafter"/>
</dbReference>
<organism evidence="8">
    <name type="scientific">Oppiella nova</name>
    <dbReference type="NCBI Taxonomy" id="334625"/>
    <lineage>
        <taxon>Eukaryota</taxon>
        <taxon>Metazoa</taxon>
        <taxon>Ecdysozoa</taxon>
        <taxon>Arthropoda</taxon>
        <taxon>Chelicerata</taxon>
        <taxon>Arachnida</taxon>
        <taxon>Acari</taxon>
        <taxon>Acariformes</taxon>
        <taxon>Sarcoptiformes</taxon>
        <taxon>Oribatida</taxon>
        <taxon>Brachypylina</taxon>
        <taxon>Oppioidea</taxon>
        <taxon>Oppiidae</taxon>
        <taxon>Oppiella</taxon>
    </lineage>
</organism>
<dbReference type="EMBL" id="CAJPVJ010003816">
    <property type="protein sequence ID" value="CAG2167970.1"/>
    <property type="molecule type" value="Genomic_DNA"/>
</dbReference>
<dbReference type="GO" id="GO:0034236">
    <property type="term" value="F:protein kinase A catalytic subunit binding"/>
    <property type="evidence" value="ECO:0007669"/>
    <property type="project" value="TreeGrafter"/>
</dbReference>
<dbReference type="OrthoDB" id="417078at2759"/>
<keyword evidence="4" id="KW-0677">Repeat</keyword>
<proteinExistence type="inferred from homology"/>
<evidence type="ECO:0000313" key="8">
    <source>
        <dbReference type="EMBL" id="CAD7649786.1"/>
    </source>
</evidence>
<evidence type="ECO:0000256" key="1">
    <source>
        <dbReference type="ARBA" id="ARBA00005753"/>
    </source>
</evidence>
<dbReference type="GO" id="GO:0004862">
    <property type="term" value="F:cAMP-dependent protein kinase inhibitor activity"/>
    <property type="evidence" value="ECO:0007669"/>
    <property type="project" value="TreeGrafter"/>
</dbReference>
<dbReference type="PANTHER" id="PTHR11635:SF152">
    <property type="entry name" value="CAMP-DEPENDENT PROTEIN KINASE TYPE I REGULATORY SUBUNIT-RELATED"/>
    <property type="match status" value="1"/>
</dbReference>
<feature type="domain" description="Cyclic nucleotide-binding" evidence="7">
    <location>
        <begin position="1"/>
        <end position="119"/>
    </location>
</feature>
<comment type="similarity">
    <text evidence="1">Belongs to the cAMP-dependent kinase regulatory chain family.</text>
</comment>
<dbReference type="Proteomes" id="UP000728032">
    <property type="component" value="Unassembled WGS sequence"/>
</dbReference>
<dbReference type="PROSITE" id="PS00889">
    <property type="entry name" value="CNMP_BINDING_2"/>
    <property type="match status" value="1"/>
</dbReference>
<evidence type="ECO:0000256" key="5">
    <source>
        <dbReference type="ARBA" id="ARBA00022741"/>
    </source>
</evidence>
<protein>
    <recommendedName>
        <fullName evidence="7">Cyclic nucleotide-binding domain-containing protein</fullName>
    </recommendedName>
</protein>
<gene>
    <name evidence="8" type="ORF">ONB1V03_LOCUS7464</name>
</gene>
<evidence type="ECO:0000259" key="7">
    <source>
        <dbReference type="PROSITE" id="PS50042"/>
    </source>
</evidence>
<keyword evidence="3" id="KW-0116">cAMP-binding</keyword>
<dbReference type="EMBL" id="OC918641">
    <property type="protein sequence ID" value="CAD7649786.1"/>
    <property type="molecule type" value="Genomic_DNA"/>
</dbReference>
<dbReference type="GO" id="GO:0005952">
    <property type="term" value="C:cAMP-dependent protein kinase complex"/>
    <property type="evidence" value="ECO:0007669"/>
    <property type="project" value="InterPro"/>
</dbReference>
<dbReference type="GO" id="GO:0030552">
    <property type="term" value="F:cAMP binding"/>
    <property type="evidence" value="ECO:0007669"/>
    <property type="project" value="UniProtKB-KW"/>
</dbReference>
<dbReference type="InterPro" id="IPR050503">
    <property type="entry name" value="cAMP-dep_PK_reg_su-like"/>
</dbReference>
<keyword evidence="5" id="KW-0547">Nucleotide-binding</keyword>
<dbReference type="InterPro" id="IPR000595">
    <property type="entry name" value="cNMP-bd_dom"/>
</dbReference>
<evidence type="ECO:0000256" key="6">
    <source>
        <dbReference type="ARBA" id="ARBA00023149"/>
    </source>
</evidence>
<dbReference type="PRINTS" id="PR00103">
    <property type="entry name" value="CAMPKINASE"/>
</dbReference>
<reference evidence="8" key="1">
    <citation type="submission" date="2020-11" db="EMBL/GenBank/DDBJ databases">
        <authorList>
            <person name="Tran Van P."/>
        </authorList>
    </citation>
    <scope>NUCLEOTIDE SEQUENCE</scope>
</reference>
<evidence type="ECO:0000256" key="2">
    <source>
        <dbReference type="ARBA" id="ARBA00022553"/>
    </source>
</evidence>
<dbReference type="PROSITE" id="PS00888">
    <property type="entry name" value="CNMP_BINDING_1"/>
    <property type="match status" value="1"/>
</dbReference>
<dbReference type="Gene3D" id="2.60.120.10">
    <property type="entry name" value="Jelly Rolls"/>
    <property type="match status" value="1"/>
</dbReference>
<name>A0A7R9LXJ5_9ACAR</name>